<dbReference type="SUPFAM" id="SSF63829">
    <property type="entry name" value="Calcium-dependent phosphotriesterase"/>
    <property type="match status" value="1"/>
</dbReference>
<reference evidence="4 5" key="1">
    <citation type="submission" date="2024-06" db="EMBL/GenBank/DDBJ databases">
        <title>A chromosome-level genome assembly of beet webworm, Loxostege sticticalis.</title>
        <authorList>
            <person name="Zhang Y."/>
        </authorList>
    </citation>
    <scope>NUCLEOTIDE SEQUENCE [LARGE SCALE GENOMIC DNA]</scope>
    <source>
        <strain evidence="3">AQ026</strain>
        <strain evidence="2">AQ028</strain>
        <tissue evidence="2">Male pupae</tissue>
        <tissue evidence="3">Whole body</tissue>
    </source>
</reference>
<dbReference type="Proteomes" id="UP001549921">
    <property type="component" value="Unassembled WGS sequence"/>
</dbReference>
<evidence type="ECO:0000256" key="1">
    <source>
        <dbReference type="SAM" id="SignalP"/>
    </source>
</evidence>
<evidence type="ECO:0000313" key="2">
    <source>
        <dbReference type="EMBL" id="KAL0810308.1"/>
    </source>
</evidence>
<name>A0ABD0SAH7_LOXSC</name>
<proteinExistence type="predicted"/>
<keyword evidence="1" id="KW-0732">Signal</keyword>
<protein>
    <submittedName>
        <fullName evidence="2">Uncharacterized protein</fullName>
    </submittedName>
</protein>
<evidence type="ECO:0000313" key="5">
    <source>
        <dbReference type="Proteomes" id="UP001549921"/>
    </source>
</evidence>
<keyword evidence="4" id="KW-1185">Reference proteome</keyword>
<organism evidence="2 5">
    <name type="scientific">Loxostege sticticalis</name>
    <name type="common">Beet webworm moth</name>
    <dbReference type="NCBI Taxonomy" id="481309"/>
    <lineage>
        <taxon>Eukaryota</taxon>
        <taxon>Metazoa</taxon>
        <taxon>Ecdysozoa</taxon>
        <taxon>Arthropoda</taxon>
        <taxon>Hexapoda</taxon>
        <taxon>Insecta</taxon>
        <taxon>Pterygota</taxon>
        <taxon>Neoptera</taxon>
        <taxon>Endopterygota</taxon>
        <taxon>Lepidoptera</taxon>
        <taxon>Glossata</taxon>
        <taxon>Ditrysia</taxon>
        <taxon>Pyraloidea</taxon>
        <taxon>Crambidae</taxon>
        <taxon>Pyraustinae</taxon>
        <taxon>Loxostege</taxon>
    </lineage>
</organism>
<dbReference type="Proteomes" id="UP001549920">
    <property type="component" value="Unassembled WGS sequence"/>
</dbReference>
<comment type="caution">
    <text evidence="2">The sequence shown here is derived from an EMBL/GenBank/DDBJ whole genome shotgun (WGS) entry which is preliminary data.</text>
</comment>
<evidence type="ECO:0000313" key="4">
    <source>
        <dbReference type="Proteomes" id="UP001549920"/>
    </source>
</evidence>
<evidence type="ECO:0000313" key="3">
    <source>
        <dbReference type="EMBL" id="KAL0859777.1"/>
    </source>
</evidence>
<sequence length="332" mass="37348">MLRTIIILFIVTNTHGRYFISKKDSSMFKNEQIIFASDFNITKLLVPADGSKHIQVESSEIPSIFFAISDPTIEGGSCIYVLEGFAAYEILEGGRDATADYSFDKTIYFGAKDGIYKYSPDSLSAKKFGPFRDDIIQLQKANGSDTIYILTADHRLYKMEQNGTVKTRIQTITCALEFVLDTSNNIYYIACDDHMPHIVKSDGRLLSFAPSVLEDFKEVKLIRPAFIMEGCIPFFGDGHLYILYSNGSSEKKDFHLDEKPSAFSVDAALYLVAALDGKIYEFNVMEVLLRSMFGLASEWPRDVTKIVMSIIDSAKDSIYSVYKDFNNAVTSF</sequence>
<dbReference type="EMBL" id="JBEUOH010000026">
    <property type="protein sequence ID" value="KAL0859777.1"/>
    <property type="molecule type" value="Genomic_DNA"/>
</dbReference>
<dbReference type="EMBL" id="JBEDNZ010000026">
    <property type="protein sequence ID" value="KAL0810308.1"/>
    <property type="molecule type" value="Genomic_DNA"/>
</dbReference>
<dbReference type="AlphaFoldDB" id="A0ABD0SAH7"/>
<accession>A0ABD0SAH7</accession>
<feature type="chain" id="PRO_5044722619" evidence="1">
    <location>
        <begin position="17"/>
        <end position="332"/>
    </location>
</feature>
<feature type="signal peptide" evidence="1">
    <location>
        <begin position="1"/>
        <end position="16"/>
    </location>
</feature>
<gene>
    <name evidence="3" type="ORF">ABMA27_010133</name>
    <name evidence="2" type="ORF">ABMA28_010467</name>
</gene>